<dbReference type="Proteomes" id="UP000265520">
    <property type="component" value="Unassembled WGS sequence"/>
</dbReference>
<feature type="non-terminal residue" evidence="2">
    <location>
        <position position="1"/>
    </location>
</feature>
<evidence type="ECO:0000256" key="1">
    <source>
        <dbReference type="SAM" id="MobiDB-lite"/>
    </source>
</evidence>
<sequence>PSPSPSPPPSPPPAPTQERLPLDIPRDRFVREEAVERYHLIRHKTFNKEKALSADVMNLP</sequence>
<feature type="region of interest" description="Disordered" evidence="1">
    <location>
        <begin position="1"/>
        <end position="22"/>
    </location>
</feature>
<keyword evidence="3" id="KW-1185">Reference proteome</keyword>
<comment type="caution">
    <text evidence="2">The sequence shown here is derived from an EMBL/GenBank/DDBJ whole genome shotgun (WGS) entry which is preliminary data.</text>
</comment>
<evidence type="ECO:0000313" key="2">
    <source>
        <dbReference type="EMBL" id="MCI53606.1"/>
    </source>
</evidence>
<dbReference type="AlphaFoldDB" id="A0A392T0A7"/>
<reference evidence="2 3" key="1">
    <citation type="journal article" date="2018" name="Front. Plant Sci.">
        <title>Red Clover (Trifolium pratense) and Zigzag Clover (T. medium) - A Picture of Genomic Similarities and Differences.</title>
        <authorList>
            <person name="Dluhosova J."/>
            <person name="Istvanek J."/>
            <person name="Nedelnik J."/>
            <person name="Repkova J."/>
        </authorList>
    </citation>
    <scope>NUCLEOTIDE SEQUENCE [LARGE SCALE GENOMIC DNA]</scope>
    <source>
        <strain evidence="3">cv. 10/8</strain>
        <tissue evidence="2">Leaf</tissue>
    </source>
</reference>
<dbReference type="EMBL" id="LXQA010466030">
    <property type="protein sequence ID" value="MCI53606.1"/>
    <property type="molecule type" value="Genomic_DNA"/>
</dbReference>
<proteinExistence type="predicted"/>
<organism evidence="2 3">
    <name type="scientific">Trifolium medium</name>
    <dbReference type="NCBI Taxonomy" id="97028"/>
    <lineage>
        <taxon>Eukaryota</taxon>
        <taxon>Viridiplantae</taxon>
        <taxon>Streptophyta</taxon>
        <taxon>Embryophyta</taxon>
        <taxon>Tracheophyta</taxon>
        <taxon>Spermatophyta</taxon>
        <taxon>Magnoliopsida</taxon>
        <taxon>eudicotyledons</taxon>
        <taxon>Gunneridae</taxon>
        <taxon>Pentapetalae</taxon>
        <taxon>rosids</taxon>
        <taxon>fabids</taxon>
        <taxon>Fabales</taxon>
        <taxon>Fabaceae</taxon>
        <taxon>Papilionoideae</taxon>
        <taxon>50 kb inversion clade</taxon>
        <taxon>NPAAA clade</taxon>
        <taxon>Hologalegina</taxon>
        <taxon>IRL clade</taxon>
        <taxon>Trifolieae</taxon>
        <taxon>Trifolium</taxon>
    </lineage>
</organism>
<feature type="compositionally biased region" description="Pro residues" evidence="1">
    <location>
        <begin position="1"/>
        <end position="15"/>
    </location>
</feature>
<protein>
    <submittedName>
        <fullName evidence="2">Uncharacterized protein</fullName>
    </submittedName>
</protein>
<accession>A0A392T0A7</accession>
<name>A0A392T0A7_9FABA</name>
<evidence type="ECO:0000313" key="3">
    <source>
        <dbReference type="Proteomes" id="UP000265520"/>
    </source>
</evidence>